<dbReference type="SMART" id="SM00382">
    <property type="entry name" value="AAA"/>
    <property type="match status" value="1"/>
</dbReference>
<dbReference type="FunFam" id="3.40.50.300:FF:000425">
    <property type="entry name" value="Probable ABC transporter, ATP-binding subunit"/>
    <property type="match status" value="1"/>
</dbReference>
<evidence type="ECO:0000259" key="4">
    <source>
        <dbReference type="PROSITE" id="PS50893"/>
    </source>
</evidence>
<gene>
    <name evidence="5" type="ORF">J421_0063</name>
</gene>
<keyword evidence="6" id="KW-1185">Reference proteome</keyword>
<dbReference type="InParanoid" id="W0RBB1"/>
<dbReference type="PATRIC" id="fig|861299.3.peg.59"/>
<keyword evidence="2" id="KW-0547">Nucleotide-binding</keyword>
<dbReference type="OrthoDB" id="9802264at2"/>
<name>W0RBB1_9BACT</name>
<sequence>MPAASLVLQALTRRYPAAVRPALDGLSLDVRPGELVALLGESGAGKTTALRIVAGYERPDAGAVLLDGADVTALPPERRGAGMVFQHHALFPHLSVEENVAFGLAPRGVPAAERSARAARALDGVGLGGTGARPVHALSGGEQQRVALARALVIEPRVLLLDEPLSSLDPALRIAMRDELRAMLQRSHVTALCVTHDQDDAFAIADRVALLRRGRLLQIGTPEALYDHPASRGVAEFIGRAALLPARRDGDGVHLTVRGVTQRAVGIAPADGDGAGRGWLAVLRPEALALAPVDDASAWPGEVVARRFAAGVTVCRVRLDDVHVAELETAERAVPEGARVGVRLVAACVPLVPDTSEPPDA</sequence>
<dbReference type="InterPro" id="IPR003439">
    <property type="entry name" value="ABC_transporter-like_ATP-bd"/>
</dbReference>
<dbReference type="eggNOG" id="COG3842">
    <property type="taxonomic scope" value="Bacteria"/>
</dbReference>
<evidence type="ECO:0000313" key="5">
    <source>
        <dbReference type="EMBL" id="AHG87600.1"/>
    </source>
</evidence>
<dbReference type="GO" id="GO:0016887">
    <property type="term" value="F:ATP hydrolysis activity"/>
    <property type="evidence" value="ECO:0007669"/>
    <property type="project" value="InterPro"/>
</dbReference>
<evidence type="ECO:0000256" key="1">
    <source>
        <dbReference type="ARBA" id="ARBA00022448"/>
    </source>
</evidence>
<accession>W0RBB1</accession>
<dbReference type="PROSITE" id="PS50893">
    <property type="entry name" value="ABC_TRANSPORTER_2"/>
    <property type="match status" value="1"/>
</dbReference>
<dbReference type="HOGENOM" id="CLU_000604_1_1_0"/>
<dbReference type="InterPro" id="IPR027417">
    <property type="entry name" value="P-loop_NTPase"/>
</dbReference>
<dbReference type="PANTHER" id="PTHR42781">
    <property type="entry name" value="SPERMIDINE/PUTRESCINE IMPORT ATP-BINDING PROTEIN POTA"/>
    <property type="match status" value="1"/>
</dbReference>
<feature type="domain" description="ABC transporter" evidence="4">
    <location>
        <begin position="6"/>
        <end position="238"/>
    </location>
</feature>
<reference evidence="5 6" key="1">
    <citation type="journal article" date="2014" name="Genome Announc.">
        <title>Genome Sequence and Methylome of Soil Bacterium Gemmatirosa kalamazoonensis KBS708T, a Member of the Rarely Cultivated Gemmatimonadetes Phylum.</title>
        <authorList>
            <person name="Debruyn J.M."/>
            <person name="Radosevich M."/>
            <person name="Wommack K.E."/>
            <person name="Polson S.W."/>
            <person name="Hauser L.J."/>
            <person name="Fawaz M.N."/>
            <person name="Korlach J."/>
            <person name="Tsai Y.C."/>
        </authorList>
    </citation>
    <scope>NUCLEOTIDE SEQUENCE [LARGE SCALE GENOMIC DNA]</scope>
    <source>
        <strain evidence="5 6">KBS708</strain>
    </source>
</reference>
<dbReference type="KEGG" id="gba:J421_0063"/>
<dbReference type="Gene3D" id="3.40.50.300">
    <property type="entry name" value="P-loop containing nucleotide triphosphate hydrolases"/>
    <property type="match status" value="1"/>
</dbReference>
<organism evidence="5 6">
    <name type="scientific">Gemmatirosa kalamazoonensis</name>
    <dbReference type="NCBI Taxonomy" id="861299"/>
    <lineage>
        <taxon>Bacteria</taxon>
        <taxon>Pseudomonadati</taxon>
        <taxon>Gemmatimonadota</taxon>
        <taxon>Gemmatimonadia</taxon>
        <taxon>Gemmatimonadales</taxon>
        <taxon>Gemmatimonadaceae</taxon>
        <taxon>Gemmatirosa</taxon>
    </lineage>
</organism>
<dbReference type="STRING" id="861299.J421_0063"/>
<evidence type="ECO:0000256" key="3">
    <source>
        <dbReference type="ARBA" id="ARBA00022840"/>
    </source>
</evidence>
<dbReference type="SUPFAM" id="SSF52540">
    <property type="entry name" value="P-loop containing nucleoside triphosphate hydrolases"/>
    <property type="match status" value="1"/>
</dbReference>
<dbReference type="GO" id="GO:0005524">
    <property type="term" value="F:ATP binding"/>
    <property type="evidence" value="ECO:0007669"/>
    <property type="project" value="UniProtKB-KW"/>
</dbReference>
<proteinExistence type="predicted"/>
<protein>
    <submittedName>
        <fullName evidence="5">ABC transporter related protein</fullName>
    </submittedName>
</protein>
<dbReference type="RefSeq" id="WP_025409159.1">
    <property type="nucleotide sequence ID" value="NZ_CP007128.1"/>
</dbReference>
<evidence type="ECO:0000256" key="2">
    <source>
        <dbReference type="ARBA" id="ARBA00022741"/>
    </source>
</evidence>
<dbReference type="InterPro" id="IPR003593">
    <property type="entry name" value="AAA+_ATPase"/>
</dbReference>
<dbReference type="Proteomes" id="UP000019151">
    <property type="component" value="Chromosome"/>
</dbReference>
<dbReference type="Pfam" id="PF00005">
    <property type="entry name" value="ABC_tran"/>
    <property type="match status" value="1"/>
</dbReference>
<dbReference type="GO" id="GO:0015697">
    <property type="term" value="P:quaternary ammonium group transport"/>
    <property type="evidence" value="ECO:0007669"/>
    <property type="project" value="UniProtKB-ARBA"/>
</dbReference>
<dbReference type="InterPro" id="IPR050093">
    <property type="entry name" value="ABC_SmlMolc_Importer"/>
</dbReference>
<dbReference type="PROSITE" id="PS00211">
    <property type="entry name" value="ABC_TRANSPORTER_1"/>
    <property type="match status" value="1"/>
</dbReference>
<dbReference type="AlphaFoldDB" id="W0RBB1"/>
<keyword evidence="3" id="KW-0067">ATP-binding</keyword>
<dbReference type="EMBL" id="CP007128">
    <property type="protein sequence ID" value="AHG87600.1"/>
    <property type="molecule type" value="Genomic_DNA"/>
</dbReference>
<dbReference type="PANTHER" id="PTHR42781:SF4">
    <property type="entry name" value="SPERMIDINE_PUTRESCINE IMPORT ATP-BINDING PROTEIN POTA"/>
    <property type="match status" value="1"/>
</dbReference>
<dbReference type="InterPro" id="IPR017871">
    <property type="entry name" value="ABC_transporter-like_CS"/>
</dbReference>
<keyword evidence="1" id="KW-0813">Transport</keyword>
<evidence type="ECO:0000313" key="6">
    <source>
        <dbReference type="Proteomes" id="UP000019151"/>
    </source>
</evidence>